<keyword evidence="3" id="KW-1185">Reference proteome</keyword>
<dbReference type="EMBL" id="CP000806">
    <property type="protein sequence ID" value="ACB49546.1"/>
    <property type="molecule type" value="Genomic_DNA"/>
</dbReference>
<keyword evidence="1" id="KW-0472">Membrane</keyword>
<name>B1X045_CROS5</name>
<evidence type="ECO:0000313" key="2">
    <source>
        <dbReference type="EMBL" id="ACB49546.1"/>
    </source>
</evidence>
<reference evidence="2 3" key="1">
    <citation type="journal article" date="2008" name="Proc. Natl. Acad. Sci. U.S.A.">
        <title>The genome of Cyanothece 51142, a unicellular diazotrophic cyanobacterium important in the marine nitrogen cycle.</title>
        <authorList>
            <person name="Welsh E.A."/>
            <person name="Liberton M."/>
            <person name="Stoeckel J."/>
            <person name="Loh T."/>
            <person name="Elvitigala T."/>
            <person name="Wang C."/>
            <person name="Wollam A."/>
            <person name="Fulton R.S."/>
            <person name="Clifton S.W."/>
            <person name="Jacobs J.M."/>
            <person name="Aurora R."/>
            <person name="Ghosh B.K."/>
            <person name="Sherman L.A."/>
            <person name="Smith R.D."/>
            <person name="Wilson R.K."/>
            <person name="Pakrasi H.B."/>
        </authorList>
    </citation>
    <scope>NUCLEOTIDE SEQUENCE [LARGE SCALE GENOMIC DNA]</scope>
    <source>
        <strain evidence="3">ATCC 51142 / BH68</strain>
    </source>
</reference>
<dbReference type="eggNOG" id="ENOG5033KYY">
    <property type="taxonomic scope" value="Bacteria"/>
</dbReference>
<protein>
    <submittedName>
        <fullName evidence="2">Uncharacterized protein</fullName>
    </submittedName>
</protein>
<dbReference type="HOGENOM" id="CLU_181367_2_0_3"/>
<feature type="transmembrane region" description="Helical" evidence="1">
    <location>
        <begin position="49"/>
        <end position="67"/>
    </location>
</feature>
<evidence type="ECO:0000256" key="1">
    <source>
        <dbReference type="SAM" id="Phobius"/>
    </source>
</evidence>
<gene>
    <name evidence="2" type="ordered locus">cce_0194</name>
</gene>
<dbReference type="AlphaFoldDB" id="B1X045"/>
<proteinExistence type="predicted"/>
<keyword evidence="1" id="KW-1133">Transmembrane helix</keyword>
<feature type="transmembrane region" description="Helical" evidence="1">
    <location>
        <begin position="6"/>
        <end position="28"/>
    </location>
</feature>
<sequence>MNGKRILFAGIMTALIGFVIGLGVAKVGHPDEVRLRYETESARRLFRRYGLLGGGIGFVVGAGQEYLRQAKIQRDQDEKSRNK</sequence>
<evidence type="ECO:0000313" key="3">
    <source>
        <dbReference type="Proteomes" id="UP000001203"/>
    </source>
</evidence>
<dbReference type="OrthoDB" id="462174at2"/>
<dbReference type="KEGG" id="cyt:cce_0194"/>
<organism evidence="2 3">
    <name type="scientific">Crocosphaera subtropica (strain ATCC 51142 / BH68)</name>
    <name type="common">Cyanothece sp. (strain ATCC 51142)</name>
    <dbReference type="NCBI Taxonomy" id="43989"/>
    <lineage>
        <taxon>Bacteria</taxon>
        <taxon>Bacillati</taxon>
        <taxon>Cyanobacteriota</taxon>
        <taxon>Cyanophyceae</taxon>
        <taxon>Oscillatoriophycideae</taxon>
        <taxon>Chroococcales</taxon>
        <taxon>Aphanothecaceae</taxon>
        <taxon>Crocosphaera</taxon>
        <taxon>Crocosphaera subtropica</taxon>
    </lineage>
</organism>
<dbReference type="RefSeq" id="WP_009546691.1">
    <property type="nucleotide sequence ID" value="NC_010546.1"/>
</dbReference>
<keyword evidence="1" id="KW-0812">Transmembrane</keyword>
<dbReference type="Proteomes" id="UP000001203">
    <property type="component" value="Chromosome circular"/>
</dbReference>
<accession>B1X045</accession>